<protein>
    <submittedName>
        <fullName evidence="1">Uncharacterized protein</fullName>
    </submittedName>
</protein>
<organism evidence="1 2">
    <name type="scientific">Candidatus Gottesmanbacteria bacterium RBG_16_38_7b</name>
    <dbReference type="NCBI Taxonomy" id="1798372"/>
    <lineage>
        <taxon>Bacteria</taxon>
        <taxon>Candidatus Gottesmaniibacteriota</taxon>
    </lineage>
</organism>
<dbReference type="Proteomes" id="UP000177396">
    <property type="component" value="Unassembled WGS sequence"/>
</dbReference>
<comment type="caution">
    <text evidence="1">The sequence shown here is derived from an EMBL/GenBank/DDBJ whole genome shotgun (WGS) entry which is preliminary data.</text>
</comment>
<sequence length="119" mass="13873">MANSKNTAFDILLIFISSLYTQSRMNNKILLSEIYSELLSDFDLEDSEFRGFIESLIFNTILNNLEHEQRIELVKLLESGEKAATLNFLHKNIPDLEDLLVEKLRIEMKIFEEIGQFSK</sequence>
<evidence type="ECO:0000313" key="1">
    <source>
        <dbReference type="EMBL" id="OGG01013.1"/>
    </source>
</evidence>
<evidence type="ECO:0000313" key="2">
    <source>
        <dbReference type="Proteomes" id="UP000177396"/>
    </source>
</evidence>
<dbReference type="EMBL" id="MFJB01000001">
    <property type="protein sequence ID" value="OGG01013.1"/>
    <property type="molecule type" value="Genomic_DNA"/>
</dbReference>
<proteinExistence type="predicted"/>
<name>A0A1F5YLT6_9BACT</name>
<gene>
    <name evidence="1" type="ORF">A2153_05435</name>
</gene>
<dbReference type="AlphaFoldDB" id="A0A1F5YLT6"/>
<accession>A0A1F5YLT6</accession>
<reference evidence="1 2" key="1">
    <citation type="journal article" date="2016" name="Nat. Commun.">
        <title>Thousands of microbial genomes shed light on interconnected biogeochemical processes in an aquifer system.</title>
        <authorList>
            <person name="Anantharaman K."/>
            <person name="Brown C.T."/>
            <person name="Hug L.A."/>
            <person name="Sharon I."/>
            <person name="Castelle C.J."/>
            <person name="Probst A.J."/>
            <person name="Thomas B.C."/>
            <person name="Singh A."/>
            <person name="Wilkins M.J."/>
            <person name="Karaoz U."/>
            <person name="Brodie E.L."/>
            <person name="Williams K.H."/>
            <person name="Hubbard S.S."/>
            <person name="Banfield J.F."/>
        </authorList>
    </citation>
    <scope>NUCLEOTIDE SEQUENCE [LARGE SCALE GENOMIC DNA]</scope>
</reference>